<dbReference type="AlphaFoldDB" id="A0A0G0I0K7"/>
<evidence type="ECO:0000313" key="2">
    <source>
        <dbReference type="Proteomes" id="UP000034231"/>
    </source>
</evidence>
<accession>A0A0G0I0K7</accession>
<proteinExistence type="predicted"/>
<dbReference type="Proteomes" id="UP000034231">
    <property type="component" value="Unassembled WGS sequence"/>
</dbReference>
<protein>
    <submittedName>
        <fullName evidence="1">Uncharacterized protein</fullName>
    </submittedName>
</protein>
<name>A0A0G0I0K7_9BACT</name>
<reference evidence="1 2" key="1">
    <citation type="journal article" date="2015" name="Nature">
        <title>rRNA introns, odd ribosomes, and small enigmatic genomes across a large radiation of phyla.</title>
        <authorList>
            <person name="Brown C.T."/>
            <person name="Hug L.A."/>
            <person name="Thomas B.C."/>
            <person name="Sharon I."/>
            <person name="Castelle C.J."/>
            <person name="Singh A."/>
            <person name="Wilkins M.J."/>
            <person name="Williams K.H."/>
            <person name="Banfield J.F."/>
        </authorList>
    </citation>
    <scope>NUCLEOTIDE SEQUENCE [LARGE SCALE GENOMIC DNA]</scope>
</reference>
<sequence>MSGEFDKKHIIFQKEGSQYRIMIKSHGVFTIEKLKIIEAFKNKKSEKQYIKFALEQALGGCNYIVINKGKYYVQFWTSRGHLDYNFPMIRRSGNRPYYYQMIGLLAEMDFVRDSFVPSSIPTFTGVTKNFTYKVDKNDELSRITGYFCKRVDQATEFTLRMFNEIYKIKKGKLKIEVG</sequence>
<gene>
    <name evidence="1" type="ORF">US68_C0022G0008</name>
</gene>
<comment type="caution">
    <text evidence="1">The sequence shown here is derived from an EMBL/GenBank/DDBJ whole genome shotgun (WGS) entry which is preliminary data.</text>
</comment>
<evidence type="ECO:0000313" key="1">
    <source>
        <dbReference type="EMBL" id="KKQ48878.1"/>
    </source>
</evidence>
<dbReference type="EMBL" id="LBTX01000022">
    <property type="protein sequence ID" value="KKQ48878.1"/>
    <property type="molecule type" value="Genomic_DNA"/>
</dbReference>
<organism evidence="1 2">
    <name type="scientific">Candidatus Shapirobacteria bacterium GW2011_GWE1_38_10</name>
    <dbReference type="NCBI Taxonomy" id="1618488"/>
    <lineage>
        <taxon>Bacteria</taxon>
        <taxon>Candidatus Shapironibacteriota</taxon>
    </lineage>
</organism>